<dbReference type="Proteomes" id="UP001652624">
    <property type="component" value="Chromosome 17"/>
</dbReference>
<feature type="transmembrane region" description="Helical" evidence="7">
    <location>
        <begin position="102"/>
        <end position="122"/>
    </location>
</feature>
<evidence type="ECO:0000256" key="5">
    <source>
        <dbReference type="ARBA" id="ARBA00023136"/>
    </source>
</evidence>
<sequence>MAVLRRAAESDLSAGAGPVGPEEARKDLKIATFTHDQHSLSLGDAKHKRPTVIEFLEKKFQGLIEERSFNNSVFLGTTAGFNGILANIILRSSFKVQHESLKTYASVTALPFLSTIMTYELFVTNALHSGNISLENCVLRSSLVSMVCGVLYPAALAFSKNGRLAVKYHTVPLPPRGRVILYWVSLCQAQIKVMTFPLVFQTFFGIINGLNQYESFKSKAHKTVHKD</sequence>
<feature type="transmembrane region" description="Helical" evidence="7">
    <location>
        <begin position="180"/>
        <end position="207"/>
    </location>
</feature>
<evidence type="ECO:0000256" key="4">
    <source>
        <dbReference type="ARBA" id="ARBA00023128"/>
    </source>
</evidence>
<dbReference type="PANTHER" id="PTHR16296">
    <property type="entry name" value="UNCHARACTERIZED HYPOTHALAMUS PROTEIN HT007"/>
    <property type="match status" value="1"/>
</dbReference>
<evidence type="ECO:0000313" key="9">
    <source>
        <dbReference type="RefSeq" id="XP_060032753.1"/>
    </source>
</evidence>
<accession>A0ABM3W856</accession>
<evidence type="ECO:0000256" key="6">
    <source>
        <dbReference type="SAM" id="MobiDB-lite"/>
    </source>
</evidence>
<feature type="transmembrane region" description="Helical" evidence="7">
    <location>
        <begin position="73"/>
        <end position="90"/>
    </location>
</feature>
<keyword evidence="2 7" id="KW-0812">Transmembrane</keyword>
<proteinExistence type="predicted"/>
<evidence type="ECO:0000256" key="1">
    <source>
        <dbReference type="ARBA" id="ARBA00004225"/>
    </source>
</evidence>
<keyword evidence="3 7" id="KW-1133">Transmembrane helix</keyword>
<dbReference type="Pfam" id="PF07114">
    <property type="entry name" value="TMEM126"/>
    <property type="match status" value="1"/>
</dbReference>
<keyword evidence="8" id="KW-1185">Reference proteome</keyword>
<organism evidence="8 9">
    <name type="scientific">Erinaceus europaeus</name>
    <name type="common">Western European hedgehog</name>
    <dbReference type="NCBI Taxonomy" id="9365"/>
    <lineage>
        <taxon>Eukaryota</taxon>
        <taxon>Metazoa</taxon>
        <taxon>Chordata</taxon>
        <taxon>Craniata</taxon>
        <taxon>Vertebrata</taxon>
        <taxon>Euteleostomi</taxon>
        <taxon>Mammalia</taxon>
        <taxon>Eutheria</taxon>
        <taxon>Laurasiatheria</taxon>
        <taxon>Eulipotyphla</taxon>
        <taxon>Erinaceidae</taxon>
        <taxon>Erinaceinae</taxon>
        <taxon>Erinaceus</taxon>
    </lineage>
</organism>
<dbReference type="RefSeq" id="XP_060032753.1">
    <property type="nucleotide sequence ID" value="XM_060176770.1"/>
</dbReference>
<dbReference type="GeneID" id="103126585"/>
<evidence type="ECO:0000256" key="2">
    <source>
        <dbReference type="ARBA" id="ARBA00022692"/>
    </source>
</evidence>
<reference evidence="9" key="1">
    <citation type="submission" date="2025-08" db="UniProtKB">
        <authorList>
            <consortium name="RefSeq"/>
        </authorList>
    </citation>
    <scope>IDENTIFICATION</scope>
</reference>
<keyword evidence="5 7" id="KW-0472">Membrane</keyword>
<name>A0ABM3W856_ERIEU</name>
<evidence type="ECO:0000256" key="7">
    <source>
        <dbReference type="SAM" id="Phobius"/>
    </source>
</evidence>
<dbReference type="InterPro" id="IPR009801">
    <property type="entry name" value="TMEM126"/>
</dbReference>
<feature type="transmembrane region" description="Helical" evidence="7">
    <location>
        <begin position="142"/>
        <end position="159"/>
    </location>
</feature>
<evidence type="ECO:0000313" key="8">
    <source>
        <dbReference type="Proteomes" id="UP001652624"/>
    </source>
</evidence>
<gene>
    <name evidence="9" type="primary">TMEM126B</name>
</gene>
<keyword evidence="4" id="KW-0496">Mitochondrion</keyword>
<protein>
    <submittedName>
        <fullName evidence="9">Complex I assembly factor TMEM126B, mitochondrial</fullName>
    </submittedName>
</protein>
<dbReference type="PANTHER" id="PTHR16296:SF3">
    <property type="entry name" value="COMPLEX I ASSEMBLY FACTOR TMEM126B, MITOCHONDRIAL"/>
    <property type="match status" value="1"/>
</dbReference>
<evidence type="ECO:0000256" key="3">
    <source>
        <dbReference type="ARBA" id="ARBA00022989"/>
    </source>
</evidence>
<feature type="region of interest" description="Disordered" evidence="6">
    <location>
        <begin position="1"/>
        <end position="22"/>
    </location>
</feature>
<comment type="subcellular location">
    <subcellularLocation>
        <location evidence="1">Mitochondrion membrane</location>
        <topology evidence="1">Multi-pass membrane protein</topology>
    </subcellularLocation>
</comment>